<protein>
    <recommendedName>
        <fullName evidence="5">Secreted protein</fullName>
    </recommendedName>
</protein>
<feature type="non-terminal residue" evidence="2">
    <location>
        <position position="105"/>
    </location>
</feature>
<evidence type="ECO:0000256" key="1">
    <source>
        <dbReference type="SAM" id="SignalP"/>
    </source>
</evidence>
<name>A0AA39KEA3_9AGAR</name>
<dbReference type="Proteomes" id="UP001175227">
    <property type="component" value="Unassembled WGS sequence"/>
</dbReference>
<reference evidence="2" key="1">
    <citation type="submission" date="2023-06" db="EMBL/GenBank/DDBJ databases">
        <authorList>
            <consortium name="Lawrence Berkeley National Laboratory"/>
            <person name="Ahrendt S."/>
            <person name="Sahu N."/>
            <person name="Indic B."/>
            <person name="Wong-Bajracharya J."/>
            <person name="Merenyi Z."/>
            <person name="Ke H.-M."/>
            <person name="Monk M."/>
            <person name="Kocsube S."/>
            <person name="Drula E."/>
            <person name="Lipzen A."/>
            <person name="Balint B."/>
            <person name="Henrissat B."/>
            <person name="Andreopoulos B."/>
            <person name="Martin F.M."/>
            <person name="Harder C.B."/>
            <person name="Rigling D."/>
            <person name="Ford K.L."/>
            <person name="Foster G.D."/>
            <person name="Pangilinan J."/>
            <person name="Papanicolaou A."/>
            <person name="Barry K."/>
            <person name="LaButti K."/>
            <person name="Viragh M."/>
            <person name="Koriabine M."/>
            <person name="Yan M."/>
            <person name="Riley R."/>
            <person name="Champramary S."/>
            <person name="Plett K.L."/>
            <person name="Tsai I.J."/>
            <person name="Slot J."/>
            <person name="Sipos G."/>
            <person name="Plett J."/>
            <person name="Nagy L.G."/>
            <person name="Grigoriev I.V."/>
        </authorList>
    </citation>
    <scope>NUCLEOTIDE SEQUENCE</scope>
    <source>
        <strain evidence="2">ICMP 16352</strain>
    </source>
</reference>
<organism evidence="2 4">
    <name type="scientific">Armillaria novae-zelandiae</name>
    <dbReference type="NCBI Taxonomy" id="153914"/>
    <lineage>
        <taxon>Eukaryota</taxon>
        <taxon>Fungi</taxon>
        <taxon>Dikarya</taxon>
        <taxon>Basidiomycota</taxon>
        <taxon>Agaricomycotina</taxon>
        <taxon>Agaricomycetes</taxon>
        <taxon>Agaricomycetidae</taxon>
        <taxon>Agaricales</taxon>
        <taxon>Marasmiineae</taxon>
        <taxon>Physalacriaceae</taxon>
        <taxon>Armillaria</taxon>
    </lineage>
</organism>
<accession>A0AA39KEA3</accession>
<feature type="chain" id="PRO_5041630227" description="Secreted protein" evidence="1">
    <location>
        <begin position="18"/>
        <end position="105"/>
    </location>
</feature>
<dbReference type="EMBL" id="JAUEPR010000331">
    <property type="protein sequence ID" value="KAK0458370.1"/>
    <property type="molecule type" value="Genomic_DNA"/>
</dbReference>
<evidence type="ECO:0008006" key="5">
    <source>
        <dbReference type="Google" id="ProtNLM"/>
    </source>
</evidence>
<dbReference type="EMBL" id="JAUEPR010000049">
    <property type="protein sequence ID" value="KAK0471565.1"/>
    <property type="molecule type" value="Genomic_DNA"/>
</dbReference>
<evidence type="ECO:0000313" key="2">
    <source>
        <dbReference type="EMBL" id="KAK0458370.1"/>
    </source>
</evidence>
<comment type="caution">
    <text evidence="2">The sequence shown here is derived from an EMBL/GenBank/DDBJ whole genome shotgun (WGS) entry which is preliminary data.</text>
</comment>
<dbReference type="AlphaFoldDB" id="A0AA39KEA3"/>
<gene>
    <name evidence="3" type="ORF">IW261DRAFT_1511400</name>
    <name evidence="2" type="ORF">IW261DRAFT_1544544</name>
</gene>
<evidence type="ECO:0000313" key="3">
    <source>
        <dbReference type="EMBL" id="KAK0471565.1"/>
    </source>
</evidence>
<keyword evidence="4" id="KW-1185">Reference proteome</keyword>
<feature type="signal peptide" evidence="1">
    <location>
        <begin position="1"/>
        <end position="17"/>
    </location>
</feature>
<evidence type="ECO:0000313" key="4">
    <source>
        <dbReference type="Proteomes" id="UP001175227"/>
    </source>
</evidence>
<proteinExistence type="predicted"/>
<sequence>MYMCRIWFWLSPRTVFASMPIPLTTNSALATISLTWDRNVSFASKKKPSHRVDSLGAIATSVPAILPGRMIAGKVVVPFCATKWHNSLLSQSRERPIDFKKLAVL</sequence>
<keyword evidence="1" id="KW-0732">Signal</keyword>